<dbReference type="WBParaSite" id="TMUE_2000009626.1">
    <property type="protein sequence ID" value="TMUE_2000009626.1"/>
    <property type="gene ID" value="WBGene00288353"/>
</dbReference>
<feature type="region of interest" description="Disordered" evidence="1">
    <location>
        <begin position="1"/>
        <end position="20"/>
    </location>
</feature>
<organism evidence="3 4">
    <name type="scientific">Trichuris muris</name>
    <name type="common">Mouse whipworm</name>
    <dbReference type="NCBI Taxonomy" id="70415"/>
    <lineage>
        <taxon>Eukaryota</taxon>
        <taxon>Metazoa</taxon>
        <taxon>Ecdysozoa</taxon>
        <taxon>Nematoda</taxon>
        <taxon>Enoplea</taxon>
        <taxon>Dorylaimia</taxon>
        <taxon>Trichinellida</taxon>
        <taxon>Trichuridae</taxon>
        <taxon>Trichuris</taxon>
    </lineage>
</organism>
<evidence type="ECO:0000256" key="1">
    <source>
        <dbReference type="SAM" id="MobiDB-lite"/>
    </source>
</evidence>
<accession>A0A5S6QQL2</accession>
<proteinExistence type="predicted"/>
<sequence length="779" mass="88091">MSESGDSVLEEGQAGGQARGVVQAHMFPTIDTVQARHRRFFRAAEANMTTHININLIENPAIKGIPWPHTDGEAEAGIGALADQALATDSKMAITPAVFLDEEFKGTQEQRNNAFELYSAISTVNFDFDYCLDYTHILDDKAISTYKSHWDQVYDPTLLGYNVEHGNESRRVMFEVLSRSDINIRQMMDVIMQRKVPDDWKVVGVHSKERELKTAPRLFAMMPLEMRIYFCITEMNIAATVFKYFLQQTMTQTEADLTQRLLRITEQRTARKNVLPVIINIDFEKWNLNWRQDTILRTLQFLDNLFGTPELFSYTHEYFANALFKSCFSILCPLWNYTGKSLESTTVWYQDGSGKEGIKQKGLTLATVGALLLVESLTDVFGTINGQGDNQVVVAMFEILIPPEYTRETYVQAEPEPIKKRVDAYLKKLSSVFNSIGLPVKKEESWVHLDVFAYGKDILLKGAVLPMAMKRVMRIMPDVNDAFPSLTNSRATLFAAGQATCSKGLDVFVPFFISFTEGALMIMSQCNYSVLTGESCFGSKETDLIKKDDMFLTFILILPHALGGYPVLSVLDFLFRGHPNPCTSGICALKMLAKRIPAYNQVLHYMDSGRAFSLHQEYEALILYPVSVNWDIPPQITAILRQTVEAQFGLLCKNAQLSLLFHVDARAEDQALINTLVSSRPFAPRVMSEIYRNSVSGARVGVLATVSHVRTVRQLAQRTRQEYLFSKVVDYEIAWIKHLSLVWHIKDNYVQDGFACSAQAAARWRSCSVVLGFLTNMWC</sequence>
<name>A0A5S6QQL2_TRIMR</name>
<dbReference type="PROSITE" id="PS50526">
    <property type="entry name" value="RDRP_SSRNA_NEG_NONSEG"/>
    <property type="match status" value="1"/>
</dbReference>
<evidence type="ECO:0000313" key="4">
    <source>
        <dbReference type="WBParaSite" id="TMUE_2000009626.1"/>
    </source>
</evidence>
<feature type="domain" description="RdRp catalytic" evidence="2">
    <location>
        <begin position="275"/>
        <end position="462"/>
    </location>
</feature>
<dbReference type="Pfam" id="PF00946">
    <property type="entry name" value="Mononeg_RNA_pol"/>
    <property type="match status" value="1"/>
</dbReference>
<dbReference type="AlphaFoldDB" id="A0A5S6QQL2"/>
<dbReference type="GO" id="GO:0005524">
    <property type="term" value="F:ATP binding"/>
    <property type="evidence" value="ECO:0007669"/>
    <property type="project" value="InterPro"/>
</dbReference>
<evidence type="ECO:0000259" key="2">
    <source>
        <dbReference type="PROSITE" id="PS50526"/>
    </source>
</evidence>
<dbReference type="GO" id="GO:0003968">
    <property type="term" value="F:RNA-directed RNA polymerase activity"/>
    <property type="evidence" value="ECO:0007669"/>
    <property type="project" value="InterPro"/>
</dbReference>
<dbReference type="STRING" id="70415.A0A5S6QQL2"/>
<keyword evidence="3" id="KW-1185">Reference proteome</keyword>
<dbReference type="Proteomes" id="UP000046395">
    <property type="component" value="Unassembled WGS sequence"/>
</dbReference>
<evidence type="ECO:0000313" key="3">
    <source>
        <dbReference type="Proteomes" id="UP000046395"/>
    </source>
</evidence>
<protein>
    <submittedName>
        <fullName evidence="4">RdRp catalytic domain-containing protein</fullName>
    </submittedName>
</protein>
<dbReference type="InterPro" id="IPR014023">
    <property type="entry name" value="Mononeg_RNA_pol_cat"/>
</dbReference>
<dbReference type="GO" id="GO:0004482">
    <property type="term" value="F:mRNA 5'-cap (guanine-N7-)-methyltransferase activity"/>
    <property type="evidence" value="ECO:0007669"/>
    <property type="project" value="InterPro"/>
</dbReference>
<reference evidence="4" key="1">
    <citation type="submission" date="2019-12" db="UniProtKB">
        <authorList>
            <consortium name="WormBaseParasite"/>
        </authorList>
    </citation>
    <scope>IDENTIFICATION</scope>
</reference>